<protein>
    <recommendedName>
        <fullName evidence="4">AbiEi antitoxin C-terminal domain-containing protein</fullName>
    </recommendedName>
</protein>
<reference evidence="2 3" key="1">
    <citation type="submission" date="2019-03" db="EMBL/GenBank/DDBJ databases">
        <title>Three New Species of Nocardioides, Nocardioides euryhalodurans sp. nov., Nocardioides seonyuensis sp. nov. and Nocardioides eburneoflavus sp. nov., Iolated from Soil.</title>
        <authorList>
            <person name="Roh S.G."/>
            <person name="Lee C."/>
            <person name="Kim M.-K."/>
            <person name="Kim S.B."/>
        </authorList>
    </citation>
    <scope>NUCLEOTIDE SEQUENCE [LARGE SCALE GENOMIC DNA]</scope>
    <source>
        <strain evidence="2 3">MMS17-SY117</strain>
    </source>
</reference>
<name>A0A4P7GPZ4_9ACTN</name>
<organism evidence="2 3">
    <name type="scientific">Nocardioides euryhalodurans</name>
    <dbReference type="NCBI Taxonomy" id="2518370"/>
    <lineage>
        <taxon>Bacteria</taxon>
        <taxon>Bacillati</taxon>
        <taxon>Actinomycetota</taxon>
        <taxon>Actinomycetes</taxon>
        <taxon>Propionibacteriales</taxon>
        <taxon>Nocardioidaceae</taxon>
        <taxon>Nocardioides</taxon>
    </lineage>
</organism>
<sequence length="357" mass="39310">MVASRFRPGSFHPDRPGLVAPVRVDPAGLRGPTPGQARGPGWRRTTSGLFTPADVEQTVEQRIVEAASLISRGRGAVTGWAALRWLGGSWFDGSTATHAAGLPVDLAVSARVRPRDGVVVCRERSDPAEVIIVDSLPVTFPLRSVAYAMRYAPDVRSAAKVFAMAAYDDLVSRDEMRLYVGEAPRAGLSSWTGVPLAREALLHADENCWSPQEVLMELIWILDAGLPTPLMNRPVFDRLGRHIGTPDLLDPESGTICEYDGRLHLEGSRRAGDIRREEAFREVGLEALTLVAGDTADPDGTARRMVAARRRARWLPEGQRAWTTEPPDWWVPTLTVEQRRSLSAGRRARLLRHRRAA</sequence>
<evidence type="ECO:0000313" key="2">
    <source>
        <dbReference type="EMBL" id="QBR94220.1"/>
    </source>
</evidence>
<dbReference type="AlphaFoldDB" id="A0A4P7GPZ4"/>
<feature type="region of interest" description="Disordered" evidence="1">
    <location>
        <begin position="1"/>
        <end position="45"/>
    </location>
</feature>
<dbReference type="RefSeq" id="WP_135080408.1">
    <property type="nucleotide sequence ID" value="NZ_CP038267.1"/>
</dbReference>
<dbReference type="KEGG" id="noy:EXE57_19445"/>
<evidence type="ECO:0008006" key="4">
    <source>
        <dbReference type="Google" id="ProtNLM"/>
    </source>
</evidence>
<gene>
    <name evidence="2" type="ORF">EXE57_19445</name>
</gene>
<evidence type="ECO:0000313" key="3">
    <source>
        <dbReference type="Proteomes" id="UP000294894"/>
    </source>
</evidence>
<accession>A0A4P7GPZ4</accession>
<evidence type="ECO:0000256" key="1">
    <source>
        <dbReference type="SAM" id="MobiDB-lite"/>
    </source>
</evidence>
<dbReference type="EMBL" id="CP038267">
    <property type="protein sequence ID" value="QBR94220.1"/>
    <property type="molecule type" value="Genomic_DNA"/>
</dbReference>
<proteinExistence type="predicted"/>
<keyword evidence="3" id="KW-1185">Reference proteome</keyword>
<dbReference type="OrthoDB" id="3771067at2"/>
<dbReference type="Proteomes" id="UP000294894">
    <property type="component" value="Chromosome"/>
</dbReference>